<gene>
    <name evidence="2" type="ORF">LG219_09865</name>
</gene>
<evidence type="ECO:0000313" key="3">
    <source>
        <dbReference type="Proteomes" id="UP001198034"/>
    </source>
</evidence>
<accession>A0ABS8BLV1</accession>
<keyword evidence="2" id="KW-0255">Endonuclease</keyword>
<dbReference type="Proteomes" id="UP001198034">
    <property type="component" value="Unassembled WGS sequence"/>
</dbReference>
<comment type="caution">
    <text evidence="2">The sequence shown here is derived from an EMBL/GenBank/DDBJ whole genome shotgun (WGS) entry which is preliminary data.</text>
</comment>
<evidence type="ECO:0000259" key="1">
    <source>
        <dbReference type="Pfam" id="PF05685"/>
    </source>
</evidence>
<proteinExistence type="predicted"/>
<feature type="domain" description="Putative restriction endonuclease" evidence="1">
    <location>
        <begin position="12"/>
        <end position="170"/>
    </location>
</feature>
<name>A0ABS8BLV1_9NEIS</name>
<dbReference type="SUPFAM" id="SSF52980">
    <property type="entry name" value="Restriction endonuclease-like"/>
    <property type="match status" value="1"/>
</dbReference>
<evidence type="ECO:0000313" key="2">
    <source>
        <dbReference type="EMBL" id="MCB5196574.1"/>
    </source>
</evidence>
<keyword evidence="2" id="KW-0378">Hydrolase</keyword>
<dbReference type="GO" id="GO:0004519">
    <property type="term" value="F:endonuclease activity"/>
    <property type="evidence" value="ECO:0007669"/>
    <property type="project" value="UniProtKB-KW"/>
</dbReference>
<dbReference type="Pfam" id="PF05685">
    <property type="entry name" value="Uma2"/>
    <property type="match status" value="1"/>
</dbReference>
<dbReference type="InterPro" id="IPR008538">
    <property type="entry name" value="Uma2"/>
</dbReference>
<dbReference type="EMBL" id="JAJAWG010000005">
    <property type="protein sequence ID" value="MCB5196574.1"/>
    <property type="molecule type" value="Genomic_DNA"/>
</dbReference>
<dbReference type="CDD" id="cd06260">
    <property type="entry name" value="DUF820-like"/>
    <property type="match status" value="1"/>
</dbReference>
<protein>
    <submittedName>
        <fullName evidence="2">Uma2 family endonuclease</fullName>
    </submittedName>
</protein>
<dbReference type="PANTHER" id="PTHR36558:SF1">
    <property type="entry name" value="RESTRICTION ENDONUCLEASE DOMAIN-CONTAINING PROTEIN-RELATED"/>
    <property type="match status" value="1"/>
</dbReference>
<dbReference type="PANTHER" id="PTHR36558">
    <property type="entry name" value="GLR1098 PROTEIN"/>
    <property type="match status" value="1"/>
</dbReference>
<dbReference type="InterPro" id="IPR011335">
    <property type="entry name" value="Restrct_endonuc-II-like"/>
</dbReference>
<organism evidence="2 3">
    <name type="scientific">Deefgea salmonis</name>
    <dbReference type="NCBI Taxonomy" id="2875502"/>
    <lineage>
        <taxon>Bacteria</taxon>
        <taxon>Pseudomonadati</taxon>
        <taxon>Pseudomonadota</taxon>
        <taxon>Betaproteobacteria</taxon>
        <taxon>Neisseriales</taxon>
        <taxon>Chitinibacteraceae</taxon>
        <taxon>Deefgea</taxon>
    </lineage>
</organism>
<dbReference type="Gene3D" id="3.90.1570.10">
    <property type="entry name" value="tt1808, chain A"/>
    <property type="match status" value="1"/>
</dbReference>
<reference evidence="2 3" key="1">
    <citation type="submission" date="2021-10" db="EMBL/GenBank/DDBJ databases">
        <authorList>
            <person name="Chen M."/>
        </authorList>
    </citation>
    <scope>NUCLEOTIDE SEQUENCE [LARGE SCALE GENOMIC DNA]</scope>
    <source>
        <strain evidence="2 3">H3-26</strain>
    </source>
</reference>
<keyword evidence="3" id="KW-1185">Reference proteome</keyword>
<dbReference type="InterPro" id="IPR012296">
    <property type="entry name" value="Nuclease_put_TT1808"/>
</dbReference>
<sequence length="187" mass="20953">MALTQSDFVSPEQYLAEEQLRQERHEYYDGLVYAMSGGSYAHSTLASNFQFLLKSHLKGSGCRASNSDMRLRVDVANCCFYPDVSVHCGQVEAAMLSLPSARIVVEVLSPSTAAYDQGRKFDIYRQLADLQEYVLVDSESRNVHVFHRADNGDWVFHGYSGSEIIQLASIDFSVSLTDLYDDTGIEE</sequence>
<dbReference type="RefSeq" id="WP_226764317.1">
    <property type="nucleotide sequence ID" value="NZ_JAJAWG010000005.1"/>
</dbReference>
<keyword evidence="2" id="KW-0540">Nuclease</keyword>